<evidence type="ECO:0000256" key="3">
    <source>
        <dbReference type="PIRSR" id="PIRSR004848-1"/>
    </source>
</evidence>
<sequence length="224" mass="25181">MISDNLQEVQQEIQDSCALVSRSSSEVTLVGVTKSVDTEQTIELANQGLKHLAENRADQFLAKKKEMSHLTDISWHFIGNLQRRKVKSIINEIDYFHALDSLKLANEIQKRAERTIRCFVEVNVSGESSKQGIAYEELEAFIEQLASFDKIKVVGLMTLAPLHSTQKEQHEIFAKLKSLQEMIQEKGLDFAPCTQTSMGMSNDFSVAIQEGATFIRVGTALFKN</sequence>
<dbReference type="PIRSF" id="PIRSF004848">
    <property type="entry name" value="YBL036c_PLPDEIII"/>
    <property type="match status" value="1"/>
</dbReference>
<reference evidence="7 9" key="2">
    <citation type="journal article" date="2014" name="Int. J. Syst. Evol. Microbiol.">
        <title>Complete genome sequence of Corynebacterium casei LMG S-19264T (=DSM 44701T), isolated from a smear-ripened cheese.</title>
        <authorList>
            <consortium name="US DOE Joint Genome Institute (JGI-PGF)"/>
            <person name="Walter F."/>
            <person name="Albersmeier A."/>
            <person name="Kalinowski J."/>
            <person name="Ruckert C."/>
        </authorList>
    </citation>
    <scope>NUCLEOTIDE SEQUENCE [LARGE SCALE GENOMIC DNA]</scope>
    <source>
        <strain evidence="7 9">NBRC 114545</strain>
    </source>
</reference>
<dbReference type="CDD" id="cd00635">
    <property type="entry name" value="PLPDE_III_YBL036c_like"/>
    <property type="match status" value="1"/>
</dbReference>
<dbReference type="Pfam" id="PF01168">
    <property type="entry name" value="Ala_racemase_N"/>
    <property type="match status" value="1"/>
</dbReference>
<dbReference type="EMBL" id="CP027783">
    <property type="protein sequence ID" value="AYW48199.1"/>
    <property type="molecule type" value="Genomic_DNA"/>
</dbReference>
<evidence type="ECO:0000256" key="4">
    <source>
        <dbReference type="RuleBase" id="RU004514"/>
    </source>
</evidence>
<dbReference type="Proteomes" id="UP000268310">
    <property type="component" value="Chromosome"/>
</dbReference>
<feature type="domain" description="Alanine racemase N-terminal" evidence="5">
    <location>
        <begin position="21"/>
        <end position="222"/>
    </location>
</feature>
<dbReference type="HAMAP" id="MF_02087">
    <property type="entry name" value="PLP_homeostasis"/>
    <property type="match status" value="1"/>
</dbReference>
<accession>A0AA37XLV5</accession>
<reference evidence="7" key="4">
    <citation type="submission" date="2023-02" db="EMBL/GenBank/DDBJ databases">
        <authorList>
            <person name="Sun Q."/>
            <person name="Mori K."/>
        </authorList>
    </citation>
    <scope>NUCLEOTIDE SEQUENCE</scope>
    <source>
        <strain evidence="7">NBRC 114545</strain>
    </source>
</reference>
<evidence type="ECO:0000313" key="7">
    <source>
        <dbReference type="EMBL" id="GMA72125.1"/>
    </source>
</evidence>
<dbReference type="AlphaFoldDB" id="A0AA37XLV5"/>
<dbReference type="InterPro" id="IPR001608">
    <property type="entry name" value="Ala_racemase_N"/>
</dbReference>
<evidence type="ECO:0000259" key="5">
    <source>
        <dbReference type="Pfam" id="PF01168"/>
    </source>
</evidence>
<dbReference type="PANTHER" id="PTHR10146:SF14">
    <property type="entry name" value="PYRIDOXAL PHOSPHATE HOMEOSTASIS PROTEIN"/>
    <property type="match status" value="1"/>
</dbReference>
<dbReference type="InterPro" id="IPR011078">
    <property type="entry name" value="PyrdxlP_homeostasis"/>
</dbReference>
<protein>
    <recommendedName>
        <fullName evidence="2">Pyridoxal phosphate homeostasis protein</fullName>
        <shortName evidence="2">PLP homeostasis protein</shortName>
    </recommendedName>
</protein>
<evidence type="ECO:0000313" key="8">
    <source>
        <dbReference type="Proteomes" id="UP000268310"/>
    </source>
</evidence>
<evidence type="ECO:0000256" key="1">
    <source>
        <dbReference type="ARBA" id="ARBA00022898"/>
    </source>
</evidence>
<comment type="cofactor">
    <cofactor evidence="3">
        <name>pyridoxal 5'-phosphate</name>
        <dbReference type="ChEBI" id="CHEBI:597326"/>
    </cofactor>
</comment>
<comment type="function">
    <text evidence="2">Pyridoxal 5'-phosphate (PLP)-binding protein, which is involved in PLP homeostasis.</text>
</comment>
<dbReference type="RefSeq" id="WP_123935903.1">
    <property type="nucleotide sequence ID" value="NZ_BSUW01000001.1"/>
</dbReference>
<dbReference type="KEGG" id="too:C7K38_07305"/>
<dbReference type="SUPFAM" id="SSF51419">
    <property type="entry name" value="PLP-binding barrel"/>
    <property type="match status" value="1"/>
</dbReference>
<dbReference type="NCBIfam" id="TIGR00044">
    <property type="entry name" value="YggS family pyridoxal phosphate-dependent enzyme"/>
    <property type="match status" value="1"/>
</dbReference>
<keyword evidence="1 2" id="KW-0663">Pyridoxal phosphate</keyword>
<comment type="similarity">
    <text evidence="2 4">Belongs to the pyridoxal phosphate-binding protein YggS/PROSC family.</text>
</comment>
<evidence type="ECO:0000313" key="6">
    <source>
        <dbReference type="EMBL" id="AYW48199.1"/>
    </source>
</evidence>
<keyword evidence="8" id="KW-1185">Reference proteome</keyword>
<dbReference type="PANTHER" id="PTHR10146">
    <property type="entry name" value="PROLINE SYNTHETASE CO-TRANSCRIBED BACTERIAL HOMOLOG PROTEIN"/>
    <property type="match status" value="1"/>
</dbReference>
<evidence type="ECO:0000256" key="2">
    <source>
        <dbReference type="HAMAP-Rule" id="MF_02087"/>
    </source>
</evidence>
<dbReference type="EMBL" id="BSUW01000001">
    <property type="protein sequence ID" value="GMA72125.1"/>
    <property type="molecule type" value="Genomic_DNA"/>
</dbReference>
<feature type="modified residue" description="N6-(pyridoxal phosphate)lysine" evidence="2 3">
    <location>
        <position position="34"/>
    </location>
</feature>
<dbReference type="InterPro" id="IPR029066">
    <property type="entry name" value="PLP-binding_barrel"/>
</dbReference>
<dbReference type="PROSITE" id="PS01211">
    <property type="entry name" value="UPF0001"/>
    <property type="match status" value="1"/>
</dbReference>
<proteinExistence type="inferred from homology"/>
<dbReference type="FunFam" id="3.20.20.10:FF:000011">
    <property type="entry name" value="Pyridoxal phosphate homeostasis protein"/>
    <property type="match status" value="1"/>
</dbReference>
<name>A0AA37XLV5_9ENTE</name>
<evidence type="ECO:0000313" key="9">
    <source>
        <dbReference type="Proteomes" id="UP001157039"/>
    </source>
</evidence>
<gene>
    <name evidence="7" type="primary">alr2</name>
    <name evidence="6" type="ORF">C7K38_07305</name>
    <name evidence="7" type="ORF">GCM10025885_11740</name>
</gene>
<reference evidence="6 8" key="1">
    <citation type="journal article" date="2012" name="Int. J. Syst. Evol. Microbiol.">
        <title>Characterization of Tetragenococcus strains from sugar thick juice reveals a novel species, Tetragenococcus osmophilus sp. nov., and divides Tetragenococcus halophilus into two subspecies, T. halophilus subsp. halophilus subsp. nov. and T. halophilus subsp. flandriensis subsp. nov.</title>
        <authorList>
            <person name="Juste A."/>
            <person name="Van Trappen S."/>
            <person name="Verreth C."/>
            <person name="Cleenwerck I."/>
            <person name="De Vos P."/>
            <person name="Lievens B."/>
            <person name="Willems K.A."/>
        </authorList>
    </citation>
    <scope>NUCLEOTIDE SEQUENCE [LARGE SCALE GENOMIC DNA]</scope>
    <source>
        <strain evidence="6 8">JCM 31126</strain>
    </source>
</reference>
<dbReference type="GO" id="GO:0030170">
    <property type="term" value="F:pyridoxal phosphate binding"/>
    <property type="evidence" value="ECO:0007669"/>
    <property type="project" value="UniProtKB-UniRule"/>
</dbReference>
<reference evidence="6" key="3">
    <citation type="submission" date="2018-03" db="EMBL/GenBank/DDBJ databases">
        <authorList>
            <person name="Jeon C.O."/>
        </authorList>
    </citation>
    <scope>NUCLEOTIDE SEQUENCE</scope>
    <source>
        <strain evidence="6">JCM 31126</strain>
    </source>
</reference>
<dbReference type="Gene3D" id="3.20.20.10">
    <property type="entry name" value="Alanine racemase"/>
    <property type="match status" value="1"/>
</dbReference>
<dbReference type="Proteomes" id="UP001157039">
    <property type="component" value="Unassembled WGS sequence"/>
</dbReference>
<organism evidence="7 9">
    <name type="scientific">Tetragenococcus osmophilus</name>
    <dbReference type="NCBI Taxonomy" id="526944"/>
    <lineage>
        <taxon>Bacteria</taxon>
        <taxon>Bacillati</taxon>
        <taxon>Bacillota</taxon>
        <taxon>Bacilli</taxon>
        <taxon>Lactobacillales</taxon>
        <taxon>Enterococcaceae</taxon>
        <taxon>Tetragenococcus</taxon>
    </lineage>
</organism>